<dbReference type="PANTHER" id="PTHR47430">
    <property type="entry name" value="GB|AAC33480.1"/>
    <property type="match status" value="1"/>
</dbReference>
<name>A0ABD3ELT0_9LAMI</name>
<comment type="caution">
    <text evidence="1">The sequence shown here is derived from an EMBL/GenBank/DDBJ whole genome shotgun (WGS) entry which is preliminary data.</text>
</comment>
<evidence type="ECO:0008006" key="3">
    <source>
        <dbReference type="Google" id="ProtNLM"/>
    </source>
</evidence>
<protein>
    <recommendedName>
        <fullName evidence="3">Myb-like domain-containing protein</fullName>
    </recommendedName>
</protein>
<dbReference type="AlphaFoldDB" id="A0ABD3ELT0"/>
<dbReference type="Proteomes" id="UP001632038">
    <property type="component" value="Unassembled WGS sequence"/>
</dbReference>
<keyword evidence="2" id="KW-1185">Reference proteome</keyword>
<reference evidence="2" key="1">
    <citation type="journal article" date="2024" name="IScience">
        <title>Strigolactones Initiate the Formation of Haustorium-like Structures in Castilleja.</title>
        <authorList>
            <person name="Buerger M."/>
            <person name="Peterson D."/>
            <person name="Chory J."/>
        </authorList>
    </citation>
    <scope>NUCLEOTIDE SEQUENCE [LARGE SCALE GENOMIC DNA]</scope>
</reference>
<dbReference type="PANTHER" id="PTHR47430:SF4">
    <property type="entry name" value="GB|AAC33480.1"/>
    <property type="match status" value="1"/>
</dbReference>
<evidence type="ECO:0000313" key="2">
    <source>
        <dbReference type="Proteomes" id="UP001632038"/>
    </source>
</evidence>
<dbReference type="Pfam" id="PF13921">
    <property type="entry name" value="Myb_DNA-bind_6"/>
    <property type="match status" value="1"/>
</dbReference>
<sequence length="112" mass="13182">MDSRREFGEIIRHQEEHGNEWRVLAEGLGRARVHVKDAWRRIKLRHQRKGHWSQDEYQKLFNLVNVDLPRRKFSRRRDQSTGCCGTISVGRQLVMSCLLDLMRIAAKSGIIS</sequence>
<organism evidence="1 2">
    <name type="scientific">Castilleja foliolosa</name>
    <dbReference type="NCBI Taxonomy" id="1961234"/>
    <lineage>
        <taxon>Eukaryota</taxon>
        <taxon>Viridiplantae</taxon>
        <taxon>Streptophyta</taxon>
        <taxon>Embryophyta</taxon>
        <taxon>Tracheophyta</taxon>
        <taxon>Spermatophyta</taxon>
        <taxon>Magnoliopsida</taxon>
        <taxon>eudicotyledons</taxon>
        <taxon>Gunneridae</taxon>
        <taxon>Pentapetalae</taxon>
        <taxon>asterids</taxon>
        <taxon>lamiids</taxon>
        <taxon>Lamiales</taxon>
        <taxon>Orobanchaceae</taxon>
        <taxon>Pedicularideae</taxon>
        <taxon>Castillejinae</taxon>
        <taxon>Castilleja</taxon>
    </lineage>
</organism>
<dbReference type="EMBL" id="JAVIJP010000002">
    <property type="protein sequence ID" value="KAL3655378.1"/>
    <property type="molecule type" value="Genomic_DNA"/>
</dbReference>
<gene>
    <name evidence="1" type="ORF">CASFOL_001164</name>
</gene>
<proteinExistence type="predicted"/>
<accession>A0ABD3ELT0</accession>
<evidence type="ECO:0000313" key="1">
    <source>
        <dbReference type="EMBL" id="KAL3655378.1"/>
    </source>
</evidence>